<gene>
    <name evidence="2" type="ORF">METZ01_LOCUS238057</name>
</gene>
<evidence type="ECO:0000313" key="2">
    <source>
        <dbReference type="EMBL" id="SVB85203.1"/>
    </source>
</evidence>
<dbReference type="InterPro" id="IPR042115">
    <property type="entry name" value="PriA_3primeBD_sf"/>
</dbReference>
<dbReference type="InterPro" id="IPR041222">
    <property type="entry name" value="PriA_3primeBD"/>
</dbReference>
<reference evidence="2" key="1">
    <citation type="submission" date="2018-05" db="EMBL/GenBank/DDBJ databases">
        <authorList>
            <person name="Lanie J.A."/>
            <person name="Ng W.-L."/>
            <person name="Kazmierczak K.M."/>
            <person name="Andrzejewski T.M."/>
            <person name="Davidsen T.M."/>
            <person name="Wayne K.J."/>
            <person name="Tettelin H."/>
            <person name="Glass J.I."/>
            <person name="Rusch D."/>
            <person name="Podicherti R."/>
            <person name="Tsui H.-C.T."/>
            <person name="Winkler M.E."/>
        </authorList>
    </citation>
    <scope>NUCLEOTIDE SEQUENCE</scope>
</reference>
<organism evidence="2">
    <name type="scientific">marine metagenome</name>
    <dbReference type="NCBI Taxonomy" id="408172"/>
    <lineage>
        <taxon>unclassified sequences</taxon>
        <taxon>metagenomes</taxon>
        <taxon>ecological metagenomes</taxon>
    </lineage>
</organism>
<dbReference type="Pfam" id="PF17764">
    <property type="entry name" value="PriA_3primeBD"/>
    <property type="match status" value="1"/>
</dbReference>
<proteinExistence type="predicted"/>
<protein>
    <recommendedName>
        <fullName evidence="1">Primosomal protein N' 3' DNA-binding domain-containing protein</fullName>
    </recommendedName>
</protein>
<feature type="domain" description="Primosomal protein N' 3' DNA-binding" evidence="1">
    <location>
        <begin position="24"/>
        <end position="90"/>
    </location>
</feature>
<sequence>MATPHTSEAKPELDDLTRIRRVHVLLPLPLGTPYDYAVTLGDTVEVGDFVTVPLGKRMVQGVVWGKGSADPNNAVADSRLRTIAERLDGPAMAEVTRR</sequence>
<evidence type="ECO:0000259" key="1">
    <source>
        <dbReference type="Pfam" id="PF17764"/>
    </source>
</evidence>
<name>A0A382HEP0_9ZZZZ</name>
<accession>A0A382HEP0</accession>
<dbReference type="EMBL" id="UINC01060569">
    <property type="protein sequence ID" value="SVB85203.1"/>
    <property type="molecule type" value="Genomic_DNA"/>
</dbReference>
<dbReference type="Gene3D" id="3.40.1440.60">
    <property type="entry name" value="PriA, 3(prime) DNA-binding domain"/>
    <property type="match status" value="1"/>
</dbReference>
<dbReference type="AlphaFoldDB" id="A0A382HEP0"/>
<dbReference type="GO" id="GO:0003677">
    <property type="term" value="F:DNA binding"/>
    <property type="evidence" value="ECO:0007669"/>
    <property type="project" value="InterPro"/>
</dbReference>
<feature type="non-terminal residue" evidence="2">
    <location>
        <position position="98"/>
    </location>
</feature>